<dbReference type="EMBL" id="ABCP01000003">
    <property type="protein sequence ID" value="EDM48980.1"/>
    <property type="molecule type" value="Genomic_DNA"/>
</dbReference>
<evidence type="ECO:0000313" key="3">
    <source>
        <dbReference type="Proteomes" id="UP000005856"/>
    </source>
</evidence>
<dbReference type="eggNOG" id="ENOG5032RFI">
    <property type="taxonomic scope" value="Bacteria"/>
</dbReference>
<evidence type="ECO:0008006" key="4">
    <source>
        <dbReference type="Google" id="ProtNLM"/>
    </source>
</evidence>
<evidence type="ECO:0000313" key="2">
    <source>
        <dbReference type="EMBL" id="EDM48980.1"/>
    </source>
</evidence>
<proteinExistence type="predicted"/>
<feature type="region of interest" description="Disordered" evidence="1">
    <location>
        <begin position="18"/>
        <end position="37"/>
    </location>
</feature>
<dbReference type="STRING" id="443152.MDG893_06084"/>
<dbReference type="InterPro" id="IPR018759">
    <property type="entry name" value="BBP2_2"/>
</dbReference>
<dbReference type="Proteomes" id="UP000005856">
    <property type="component" value="Unassembled WGS sequence"/>
</dbReference>
<comment type="caution">
    <text evidence="2">The sequence shown here is derived from an EMBL/GenBank/DDBJ whole genome shotgun (WGS) entry which is preliminary data.</text>
</comment>
<name>A6EWW6_9GAMM</name>
<dbReference type="Pfam" id="PF10082">
    <property type="entry name" value="BBP2_2"/>
    <property type="match status" value="1"/>
</dbReference>
<reference evidence="2 3" key="1">
    <citation type="submission" date="2007-06" db="EMBL/GenBank/DDBJ databases">
        <authorList>
            <person name="Green D."/>
            <person name="Ferriera S."/>
            <person name="Johnson J."/>
            <person name="Kravitz S."/>
            <person name="Beeson K."/>
            <person name="Sutton G."/>
            <person name="Rogers Y.-H."/>
            <person name="Friedman R."/>
            <person name="Frazier M."/>
            <person name="Venter J.C."/>
        </authorList>
    </citation>
    <scope>NUCLEOTIDE SEQUENCE [LARGE SCALE GENOMIC DNA]</scope>
    <source>
        <strain evidence="2 3">DG893</strain>
    </source>
</reference>
<keyword evidence="3" id="KW-1185">Reference proteome</keyword>
<organism evidence="2 3">
    <name type="scientific">Marinobacter algicola DG893</name>
    <dbReference type="NCBI Taxonomy" id="443152"/>
    <lineage>
        <taxon>Bacteria</taxon>
        <taxon>Pseudomonadati</taxon>
        <taxon>Pseudomonadota</taxon>
        <taxon>Gammaproteobacteria</taxon>
        <taxon>Pseudomonadales</taxon>
        <taxon>Marinobacteraceae</taxon>
        <taxon>Marinobacter</taxon>
    </lineage>
</organism>
<dbReference type="SUPFAM" id="SSF56935">
    <property type="entry name" value="Porins"/>
    <property type="match status" value="1"/>
</dbReference>
<protein>
    <recommendedName>
        <fullName evidence="4">Beta-barrel porin 2</fullName>
    </recommendedName>
</protein>
<gene>
    <name evidence="2" type="ORF">MDG893_06084</name>
</gene>
<dbReference type="AlphaFoldDB" id="A6EWW6"/>
<feature type="compositionally biased region" description="Basic and acidic residues" evidence="1">
    <location>
        <begin position="26"/>
        <end position="37"/>
    </location>
</feature>
<accession>A6EWW6</accession>
<sequence length="407" mass="45448">MVASQLAVAEPLSLSGGLTNRFSDNTTRDADNEISDTETRVSLRLSHQSDPGQCQSDTFADIGYGIWHDKTYDPETYTTLDFLGSCELFQGFSWEVADNLRDVEQDSRGTETPDNTTRKNVFRTGPTYVLPLGKVDQLRFSAHYEQAEFGEPEEADSDRYIASVAWNHLFSQSLSGGISVTTNRAEFDTGAEIDTDVISLDFSQTWPTTRLSGSLGVSEIESSFGGNSQSSDGVVGNVSLERDINPVTIFYLDGSRELTDQTSDFDIRFGDFVFDLREISEVEVTAVDTGIRRQFSDGAQLNVNAFANRADYIRTNETEDRLGLAIGYRRPVLPLLTLQSNIRYQYETFEEDNVDEETASLDVGLTYEVTRDLSVTGRVGHTSRSSDFSPSEYEENWVLVGLDYRFL</sequence>
<evidence type="ECO:0000256" key="1">
    <source>
        <dbReference type="SAM" id="MobiDB-lite"/>
    </source>
</evidence>